<name>A0AAD7WPJ4_9TELE</name>
<dbReference type="Proteomes" id="UP001221898">
    <property type="component" value="Unassembled WGS sequence"/>
</dbReference>
<proteinExistence type="predicted"/>
<comment type="caution">
    <text evidence="1">The sequence shown here is derived from an EMBL/GenBank/DDBJ whole genome shotgun (WGS) entry which is preliminary data.</text>
</comment>
<accession>A0AAD7WPJ4</accession>
<protein>
    <submittedName>
        <fullName evidence="1">Uncharacterized protein</fullName>
    </submittedName>
</protein>
<reference evidence="1" key="1">
    <citation type="journal article" date="2023" name="Science">
        <title>Genome structures resolve the early diversification of teleost fishes.</title>
        <authorList>
            <person name="Parey E."/>
            <person name="Louis A."/>
            <person name="Montfort J."/>
            <person name="Bouchez O."/>
            <person name="Roques C."/>
            <person name="Iampietro C."/>
            <person name="Lluch J."/>
            <person name="Castinel A."/>
            <person name="Donnadieu C."/>
            <person name="Desvignes T."/>
            <person name="Floi Bucao C."/>
            <person name="Jouanno E."/>
            <person name="Wen M."/>
            <person name="Mejri S."/>
            <person name="Dirks R."/>
            <person name="Jansen H."/>
            <person name="Henkel C."/>
            <person name="Chen W.J."/>
            <person name="Zahm M."/>
            <person name="Cabau C."/>
            <person name="Klopp C."/>
            <person name="Thompson A.W."/>
            <person name="Robinson-Rechavi M."/>
            <person name="Braasch I."/>
            <person name="Lecointre G."/>
            <person name="Bobe J."/>
            <person name="Postlethwait J.H."/>
            <person name="Berthelot C."/>
            <person name="Roest Crollius H."/>
            <person name="Guiguen Y."/>
        </authorList>
    </citation>
    <scope>NUCLEOTIDE SEQUENCE</scope>
    <source>
        <strain evidence="1">NC1722</strain>
    </source>
</reference>
<gene>
    <name evidence="1" type="ORF">AAFF_G00334400</name>
</gene>
<evidence type="ECO:0000313" key="1">
    <source>
        <dbReference type="EMBL" id="KAJ8404577.1"/>
    </source>
</evidence>
<evidence type="ECO:0000313" key="2">
    <source>
        <dbReference type="Proteomes" id="UP001221898"/>
    </source>
</evidence>
<dbReference type="AlphaFoldDB" id="A0AAD7WPJ4"/>
<keyword evidence="2" id="KW-1185">Reference proteome</keyword>
<sequence length="94" mass="10310">MGDDEWMSLLRKFAASGVWPPEASNRPATRQNRWYDLYWKPASGPSYSCTSIPATTMSMSPGPASTTPFASAESSAACIDFVNATVLPCHHRPW</sequence>
<dbReference type="EMBL" id="JAINUG010000052">
    <property type="protein sequence ID" value="KAJ8404577.1"/>
    <property type="molecule type" value="Genomic_DNA"/>
</dbReference>
<organism evidence="1 2">
    <name type="scientific">Aldrovandia affinis</name>
    <dbReference type="NCBI Taxonomy" id="143900"/>
    <lineage>
        <taxon>Eukaryota</taxon>
        <taxon>Metazoa</taxon>
        <taxon>Chordata</taxon>
        <taxon>Craniata</taxon>
        <taxon>Vertebrata</taxon>
        <taxon>Euteleostomi</taxon>
        <taxon>Actinopterygii</taxon>
        <taxon>Neopterygii</taxon>
        <taxon>Teleostei</taxon>
        <taxon>Notacanthiformes</taxon>
        <taxon>Halosauridae</taxon>
        <taxon>Aldrovandia</taxon>
    </lineage>
</organism>